<proteinExistence type="predicted"/>
<protein>
    <submittedName>
        <fullName evidence="1">Putative secreted protein</fullName>
    </submittedName>
</protein>
<dbReference type="EMBL" id="GEGO01004830">
    <property type="protein sequence ID" value="JAR90574.1"/>
    <property type="molecule type" value="Transcribed_RNA"/>
</dbReference>
<dbReference type="AlphaFoldDB" id="A0A147BIL9"/>
<sequence length="94" mass="10358">MVSPLKQKSGVCIGSCLALALSEVYLFFVNQAIQKTLTSRSPGTLVYRYVDDYLIIHTLDSANIEQAFSHLALAYRTWPLLVVPAEVVQALTSV</sequence>
<evidence type="ECO:0000313" key="1">
    <source>
        <dbReference type="EMBL" id="JAR90574.1"/>
    </source>
</evidence>
<reference evidence="1" key="1">
    <citation type="journal article" date="2018" name="PLoS Negl. Trop. Dis.">
        <title>Sialome diversity of ticks revealed by RNAseq of single tick salivary glands.</title>
        <authorList>
            <person name="Perner J."/>
            <person name="Kropackova S."/>
            <person name="Kopacek P."/>
            <person name="Ribeiro J.M."/>
        </authorList>
    </citation>
    <scope>NUCLEOTIDE SEQUENCE</scope>
    <source>
        <strain evidence="1">Siblings of single egg batch collected in Ceske Budejovice</strain>
        <tissue evidence="1">Salivary glands</tissue>
    </source>
</reference>
<accession>A0A147BIL9</accession>
<organism evidence="1">
    <name type="scientific">Ixodes ricinus</name>
    <name type="common">Common tick</name>
    <name type="synonym">Acarus ricinus</name>
    <dbReference type="NCBI Taxonomy" id="34613"/>
    <lineage>
        <taxon>Eukaryota</taxon>
        <taxon>Metazoa</taxon>
        <taxon>Ecdysozoa</taxon>
        <taxon>Arthropoda</taxon>
        <taxon>Chelicerata</taxon>
        <taxon>Arachnida</taxon>
        <taxon>Acari</taxon>
        <taxon>Parasitiformes</taxon>
        <taxon>Ixodida</taxon>
        <taxon>Ixodoidea</taxon>
        <taxon>Ixodidae</taxon>
        <taxon>Ixodinae</taxon>
        <taxon>Ixodes</taxon>
    </lineage>
</organism>
<name>A0A147BIL9_IXORI</name>